<dbReference type="PANTHER" id="PTHR35841">
    <property type="entry name" value="PHOSPHONATES-BINDING PERIPLASMIC PROTEIN"/>
    <property type="match status" value="1"/>
</dbReference>
<accession>A0A239BZT2</accession>
<dbReference type="Pfam" id="PF12974">
    <property type="entry name" value="Phosphonate-bd"/>
    <property type="match status" value="1"/>
</dbReference>
<dbReference type="Proteomes" id="UP000198324">
    <property type="component" value="Unassembled WGS sequence"/>
</dbReference>
<dbReference type="SUPFAM" id="SSF53850">
    <property type="entry name" value="Periplasmic binding protein-like II"/>
    <property type="match status" value="1"/>
</dbReference>
<name>A0A239BZT2_9BACT</name>
<sequence length="314" mass="34833">MGDGACRRALSVGVFRLGVAVLLLLCLGCSDQEPATRVDLQSREETSPPPPLGGLTYAYLPQYSHTTSYQRHHLLVEYLARSTGLPLRQVFPDTFDEHVKMVAQGQIDISFSNPFVYIRLARQGATCFARTVRSSGRAEFRSEIICRSDNREFSTLADCRGKRWIAVDPISAGGYLFALAHFHDLGINRGDFAEIAFAPGPGGKQENVVLAVLAGKYDFGTIREGTLDVLKGRIDMDQIRVLGRTRAYPEWLFAARKGLDPATVDKIAKAMFALDPRNPEHAKILEEARLARIIPATDRDFDPVRDLVRTLGLE</sequence>
<dbReference type="PANTHER" id="PTHR35841:SF1">
    <property type="entry name" value="PHOSPHONATES-BINDING PERIPLASMIC PROTEIN"/>
    <property type="match status" value="1"/>
</dbReference>
<dbReference type="RefSeq" id="WP_089275084.1">
    <property type="nucleotide sequence ID" value="NZ_FZOC01000007.1"/>
</dbReference>
<protein>
    <submittedName>
        <fullName evidence="1">Phosphonate transport system substrate-binding protein</fullName>
    </submittedName>
</protein>
<proteinExistence type="predicted"/>
<dbReference type="CDD" id="cd01071">
    <property type="entry name" value="PBP2_PhnD_like"/>
    <property type="match status" value="1"/>
</dbReference>
<dbReference type="EMBL" id="FZOC01000007">
    <property type="protein sequence ID" value="SNS13565.1"/>
    <property type="molecule type" value="Genomic_DNA"/>
</dbReference>
<dbReference type="AlphaFoldDB" id="A0A239BZT2"/>
<reference evidence="1 2" key="1">
    <citation type="submission" date="2017-06" db="EMBL/GenBank/DDBJ databases">
        <authorList>
            <person name="Kim H.J."/>
            <person name="Triplett B.A."/>
        </authorList>
    </citation>
    <scope>NUCLEOTIDE SEQUENCE [LARGE SCALE GENOMIC DNA]</scope>
    <source>
        <strain evidence="1 2">DSM 13116</strain>
    </source>
</reference>
<evidence type="ECO:0000313" key="1">
    <source>
        <dbReference type="EMBL" id="SNS13565.1"/>
    </source>
</evidence>
<keyword evidence="2" id="KW-1185">Reference proteome</keyword>
<organism evidence="1 2">
    <name type="scientific">Humidesulfovibrio mexicanus</name>
    <dbReference type="NCBI Taxonomy" id="147047"/>
    <lineage>
        <taxon>Bacteria</taxon>
        <taxon>Pseudomonadati</taxon>
        <taxon>Thermodesulfobacteriota</taxon>
        <taxon>Desulfovibrionia</taxon>
        <taxon>Desulfovibrionales</taxon>
        <taxon>Desulfovibrionaceae</taxon>
        <taxon>Humidesulfovibrio</taxon>
    </lineage>
</organism>
<dbReference type="Gene3D" id="3.40.190.10">
    <property type="entry name" value="Periplasmic binding protein-like II"/>
    <property type="match status" value="2"/>
</dbReference>
<gene>
    <name evidence="1" type="ORF">SAMN04488503_2879</name>
</gene>
<evidence type="ECO:0000313" key="2">
    <source>
        <dbReference type="Proteomes" id="UP000198324"/>
    </source>
</evidence>
<dbReference type="OrthoDB" id="9764656at2"/>